<sequence length="80" mass="8974">MPTLSARHRRFAMKTFFGMILGALLLAGGVYVYDSMQTSSVANGEVATTNRTIVNWDVAKADWDALRDRAHKDWVRISSK</sequence>
<dbReference type="EMBL" id="ADOU02000007">
    <property type="protein sequence ID" value="KGJ65810.1"/>
    <property type="molecule type" value="Genomic_DNA"/>
</dbReference>
<accession>A0A837C994</accession>
<dbReference type="Proteomes" id="UP000024900">
    <property type="component" value="Unassembled WGS sequence"/>
</dbReference>
<reference evidence="1 2" key="1">
    <citation type="journal article" date="2014" name="BMC Genomics">
        <title>Comparative genomics of Bradyrhizobium japonicum CPAC 15 and Bradyrhizobium diazoefficiens CPAC 7: elite model strains for understanding symbiotic performance with soybean.</title>
        <authorList>
            <person name="Siqueira A.F."/>
            <person name="Ormeno-Orrillo E."/>
            <person name="Souza R.C."/>
            <person name="Rodrigues E.P."/>
            <person name="Almeida L.G."/>
            <person name="Barcellos F.G."/>
            <person name="Batista J.S."/>
            <person name="Nakatami A.S."/>
            <person name="Martinez-Romero E."/>
            <person name="Vasconcelos A.T."/>
            <person name="Hungria M."/>
        </authorList>
    </citation>
    <scope>NUCLEOTIDE SEQUENCE [LARGE SCALE GENOMIC DNA]</scope>
    <source>
        <strain evidence="1 2">SEMIA 5080</strain>
    </source>
</reference>
<evidence type="ECO:0000313" key="1">
    <source>
        <dbReference type="EMBL" id="KGJ65810.1"/>
    </source>
</evidence>
<protein>
    <submittedName>
        <fullName evidence="1">Uncharacterized protein</fullName>
    </submittedName>
</protein>
<dbReference type="AlphaFoldDB" id="A0A837C994"/>
<gene>
    <name evidence="1" type="ORF">BJA5080_02455</name>
</gene>
<proteinExistence type="predicted"/>
<comment type="caution">
    <text evidence="1">The sequence shown here is derived from an EMBL/GenBank/DDBJ whole genome shotgun (WGS) entry which is preliminary data.</text>
</comment>
<name>A0A837C994_9BRAD</name>
<organism evidence="1 2">
    <name type="scientific">Bradyrhizobium diazoefficiens SEMIA 5080</name>
    <dbReference type="NCBI Taxonomy" id="754504"/>
    <lineage>
        <taxon>Bacteria</taxon>
        <taxon>Pseudomonadati</taxon>
        <taxon>Pseudomonadota</taxon>
        <taxon>Alphaproteobacteria</taxon>
        <taxon>Hyphomicrobiales</taxon>
        <taxon>Nitrobacteraceae</taxon>
        <taxon>Bradyrhizobium</taxon>
    </lineage>
</organism>
<evidence type="ECO:0000313" key="2">
    <source>
        <dbReference type="Proteomes" id="UP000024900"/>
    </source>
</evidence>